<dbReference type="GO" id="GO:0006793">
    <property type="term" value="P:phosphorus metabolic process"/>
    <property type="evidence" value="ECO:0007669"/>
    <property type="project" value="InterPro"/>
</dbReference>
<evidence type="ECO:0000256" key="1">
    <source>
        <dbReference type="ARBA" id="ARBA00009924"/>
    </source>
</evidence>
<dbReference type="PIRSF" id="PIRSF028756">
    <property type="entry name" value="PPK2_prd"/>
    <property type="match status" value="1"/>
</dbReference>
<evidence type="ECO:0000256" key="3">
    <source>
        <dbReference type="ARBA" id="ARBA00022777"/>
    </source>
</evidence>
<dbReference type="EMBL" id="SMCS01000009">
    <property type="protein sequence ID" value="TCV91846.1"/>
    <property type="molecule type" value="Genomic_DNA"/>
</dbReference>
<reference evidence="6 7" key="1">
    <citation type="submission" date="2019-03" db="EMBL/GenBank/DDBJ databases">
        <title>Above-ground endophytic microbial communities from plants in different locations in the United States.</title>
        <authorList>
            <person name="Frank C."/>
        </authorList>
    </citation>
    <scope>NUCLEOTIDE SEQUENCE [LARGE SCALE GENOMIC DNA]</scope>
    <source>
        <strain evidence="6 7">LP_13_YM</strain>
    </source>
</reference>
<comment type="similarity">
    <text evidence="1 4">Belongs to the polyphosphate kinase 2 (PPK2) family. Class I subfamily.</text>
</comment>
<keyword evidence="3 4" id="KW-0418">Kinase</keyword>
<keyword evidence="7" id="KW-1185">Reference proteome</keyword>
<dbReference type="Proteomes" id="UP000295645">
    <property type="component" value="Unassembled WGS sequence"/>
</dbReference>
<dbReference type="RefSeq" id="WP_132146757.1">
    <property type="nucleotide sequence ID" value="NZ_SMCS01000009.1"/>
</dbReference>
<dbReference type="EC" id="2.7.4.-" evidence="4"/>
<dbReference type="GO" id="GO:0008976">
    <property type="term" value="F:polyphosphate kinase activity"/>
    <property type="evidence" value="ECO:0007669"/>
    <property type="project" value="UniProtKB-UniRule"/>
</dbReference>
<dbReference type="NCBIfam" id="TIGR03707">
    <property type="entry name" value="PPK2_P_aer"/>
    <property type="match status" value="1"/>
</dbReference>
<evidence type="ECO:0000313" key="6">
    <source>
        <dbReference type="EMBL" id="TCV91846.1"/>
    </source>
</evidence>
<dbReference type="Gene3D" id="3.40.50.300">
    <property type="entry name" value="P-loop containing nucleotide triphosphate hydrolases"/>
    <property type="match status" value="1"/>
</dbReference>
<evidence type="ECO:0000256" key="2">
    <source>
        <dbReference type="ARBA" id="ARBA00022679"/>
    </source>
</evidence>
<comment type="caution">
    <text evidence="6">The sequence shown here is derived from an EMBL/GenBank/DDBJ whole genome shotgun (WGS) entry which is preliminary data.</text>
</comment>
<dbReference type="AlphaFoldDB" id="A0A4R3YI09"/>
<organism evidence="6 7">
    <name type="scientific">Luteibacter rhizovicinus</name>
    <dbReference type="NCBI Taxonomy" id="242606"/>
    <lineage>
        <taxon>Bacteria</taxon>
        <taxon>Pseudomonadati</taxon>
        <taxon>Pseudomonadota</taxon>
        <taxon>Gammaproteobacteria</taxon>
        <taxon>Lysobacterales</taxon>
        <taxon>Rhodanobacteraceae</taxon>
        <taxon>Luteibacter</taxon>
    </lineage>
</organism>
<proteinExistence type="inferred from homology"/>
<dbReference type="InterPro" id="IPR027417">
    <property type="entry name" value="P-loop_NTPase"/>
</dbReference>
<dbReference type="InterPro" id="IPR022486">
    <property type="entry name" value="PPK2_PA0141"/>
</dbReference>
<comment type="function">
    <text evidence="4">Uses inorganic polyphosphate (polyP) as a donor to convert GDP to GTP or ADP to ATP.</text>
</comment>
<dbReference type="PANTHER" id="PTHR34383:SF1">
    <property type="entry name" value="ADP-POLYPHOSPHATE PHOSPHOTRANSFERASE"/>
    <property type="match status" value="1"/>
</dbReference>
<gene>
    <name evidence="6" type="ORF">EC912_10981</name>
</gene>
<sequence length="258" mass="29682">MSDSRKKEYEKTLEALQIELVGLTRWLRSTGKRLIVVFEGRDAAGKGGTIKAITDKLDTRAARVVALGKPSPAQETQWYFQRYVEHFPSAGEFVLFDRSWYNRAVVEPAMGFCTDEQCEAFLAACPTFEKLVADDGVILLKYWLTVDQAEQEKRFAERADDPLKRWKLSPVDMKMREKYGKVGKLRNAMIERTHAENAPWFVVDFNDQKAGRLNLIRHLLDQIPDRRLPDKPVKLPKLKDKLKREDVTAAALRVPVVY</sequence>
<dbReference type="Pfam" id="PF03976">
    <property type="entry name" value="PPK2"/>
    <property type="match status" value="1"/>
</dbReference>
<evidence type="ECO:0000259" key="5">
    <source>
        <dbReference type="Pfam" id="PF03976"/>
    </source>
</evidence>
<protein>
    <recommendedName>
        <fullName evidence="4">ADP/GDP-polyphosphate phosphotransferase</fullName>
        <ecNumber evidence="4">2.7.4.-</ecNumber>
    </recommendedName>
    <alternativeName>
        <fullName evidence="4">Polyphosphate kinase PPK2</fullName>
    </alternativeName>
</protein>
<accession>A0A4R3YI09</accession>
<name>A0A4R3YI09_9GAMM</name>
<dbReference type="OrthoDB" id="9775224at2"/>
<comment type="subunit">
    <text evidence="4">Homotetramer.</text>
</comment>
<dbReference type="InterPro" id="IPR016898">
    <property type="entry name" value="Polyphosphate_phosphotransfera"/>
</dbReference>
<feature type="domain" description="Polyphosphate kinase-2-related" evidence="5">
    <location>
        <begin position="5"/>
        <end position="227"/>
    </location>
</feature>
<keyword evidence="2 4" id="KW-0808">Transferase</keyword>
<dbReference type="PANTHER" id="PTHR34383">
    <property type="entry name" value="POLYPHOSPHATE:AMP PHOSPHOTRANSFERASE-RELATED"/>
    <property type="match status" value="1"/>
</dbReference>
<dbReference type="SUPFAM" id="SSF52540">
    <property type="entry name" value="P-loop containing nucleoside triphosphate hydrolases"/>
    <property type="match status" value="1"/>
</dbReference>
<dbReference type="InterPro" id="IPR022488">
    <property type="entry name" value="PPK2-related"/>
</dbReference>
<evidence type="ECO:0000256" key="4">
    <source>
        <dbReference type="RuleBase" id="RU369062"/>
    </source>
</evidence>
<evidence type="ECO:0000313" key="7">
    <source>
        <dbReference type="Proteomes" id="UP000295645"/>
    </source>
</evidence>